<keyword evidence="2" id="KW-0378">Hydrolase</keyword>
<accession>A0ABR8CW34</accession>
<feature type="transmembrane region" description="Helical" evidence="1">
    <location>
        <begin position="191"/>
        <end position="210"/>
    </location>
</feature>
<dbReference type="RefSeq" id="WP_190465357.1">
    <property type="nucleotide sequence ID" value="NZ_JACJSG010000001.1"/>
</dbReference>
<keyword evidence="1" id="KW-0472">Membrane</keyword>
<feature type="transmembrane region" description="Helical" evidence="1">
    <location>
        <begin position="310"/>
        <end position="333"/>
    </location>
</feature>
<evidence type="ECO:0000313" key="2">
    <source>
        <dbReference type="EMBL" id="MBD2499007.1"/>
    </source>
</evidence>
<keyword evidence="3" id="KW-1185">Reference proteome</keyword>
<dbReference type="Pfam" id="PF13367">
    <property type="entry name" value="PrsW-protease"/>
    <property type="match status" value="1"/>
</dbReference>
<dbReference type="PANTHER" id="PTHR36844">
    <property type="entry name" value="PROTEASE PRSW"/>
    <property type="match status" value="1"/>
</dbReference>
<gene>
    <name evidence="2" type="ORF">H6G83_00020</name>
</gene>
<proteinExistence type="predicted"/>
<feature type="transmembrane region" description="Helical" evidence="1">
    <location>
        <begin position="136"/>
        <end position="154"/>
    </location>
</feature>
<keyword evidence="1" id="KW-1133">Transmembrane helix</keyword>
<dbReference type="PANTHER" id="PTHR36844:SF1">
    <property type="entry name" value="PROTEASE PRSW"/>
    <property type="match status" value="1"/>
</dbReference>
<keyword evidence="2" id="KW-0482">Metalloprotease</keyword>
<feature type="transmembrane region" description="Helical" evidence="1">
    <location>
        <begin position="160"/>
        <end position="179"/>
    </location>
</feature>
<feature type="transmembrane region" description="Helical" evidence="1">
    <location>
        <begin position="340"/>
        <end position="356"/>
    </location>
</feature>
<dbReference type="InterPro" id="IPR026898">
    <property type="entry name" value="PrsW"/>
</dbReference>
<feature type="transmembrane region" description="Helical" evidence="1">
    <location>
        <begin position="230"/>
        <end position="254"/>
    </location>
</feature>
<feature type="transmembrane region" description="Helical" evidence="1">
    <location>
        <begin position="362"/>
        <end position="380"/>
    </location>
</feature>
<reference evidence="2 3" key="1">
    <citation type="journal article" date="2020" name="ISME J.">
        <title>Comparative genomics reveals insights into cyanobacterial evolution and habitat adaptation.</title>
        <authorList>
            <person name="Chen M.Y."/>
            <person name="Teng W.K."/>
            <person name="Zhao L."/>
            <person name="Hu C.X."/>
            <person name="Zhou Y.K."/>
            <person name="Han B.P."/>
            <person name="Song L.R."/>
            <person name="Shu W.S."/>
        </authorList>
    </citation>
    <scope>NUCLEOTIDE SEQUENCE [LARGE SCALE GENOMIC DNA]</scope>
    <source>
        <strain evidence="2 3">FACHB-119</strain>
    </source>
</reference>
<sequence>MTNDYLQFAKQGDINAIAWLMNLYFQPQGIIAKASLEDGCLQLILESEQIPDQASSMAFIRQELSTWQPRLINTVRVYGRRPNEPFPDWEEMFILVKQQAKTATFIATLRTFKLASLIPYQDVFSAELYSSNTVKLLLFFGLFPLVIGLIANPANLEQTAWILGIYYASIWGVVLYNLIKPTWFSWRETLKCVFFTAIIGIPLLLSIQQFPLFQLLYAATESNLGIIPQLIGFVLGVGVLEETCKALPVYLFLLRPRKLTEPLTGAFYGAMSGLGFAIAEGGSYSILYAFNLARGQSGFGSYILANTIRFVSLPLFHAILAGIVGYFLGLAAINPSRQRQIIFIGVSLAAVLHGSYNTFSDGVLGLAIIGFTILLFVAYLRRSQQMVAEMQQAEAERLILPPDNSSNTH</sequence>
<dbReference type="GO" id="GO:0008237">
    <property type="term" value="F:metallopeptidase activity"/>
    <property type="evidence" value="ECO:0007669"/>
    <property type="project" value="UniProtKB-KW"/>
</dbReference>
<keyword evidence="1" id="KW-0812">Transmembrane</keyword>
<name>A0ABR8CW34_9NOST</name>
<feature type="transmembrane region" description="Helical" evidence="1">
    <location>
        <begin position="266"/>
        <end position="290"/>
    </location>
</feature>
<organism evidence="2 3">
    <name type="scientific">Anabaena azotica FACHB-119</name>
    <dbReference type="NCBI Taxonomy" id="947527"/>
    <lineage>
        <taxon>Bacteria</taxon>
        <taxon>Bacillati</taxon>
        <taxon>Cyanobacteriota</taxon>
        <taxon>Cyanophyceae</taxon>
        <taxon>Nostocales</taxon>
        <taxon>Nostocaceae</taxon>
        <taxon>Anabaena</taxon>
        <taxon>Anabaena azotica</taxon>
    </lineage>
</organism>
<protein>
    <submittedName>
        <fullName evidence="2">PrsW family intramembrane metalloprotease</fullName>
    </submittedName>
</protein>
<keyword evidence="2" id="KW-0645">Protease</keyword>
<dbReference type="Proteomes" id="UP000661112">
    <property type="component" value="Unassembled WGS sequence"/>
</dbReference>
<evidence type="ECO:0000313" key="3">
    <source>
        <dbReference type="Proteomes" id="UP000661112"/>
    </source>
</evidence>
<dbReference type="EMBL" id="JACJSG010000001">
    <property type="protein sequence ID" value="MBD2499007.1"/>
    <property type="molecule type" value="Genomic_DNA"/>
</dbReference>
<comment type="caution">
    <text evidence="2">The sequence shown here is derived from an EMBL/GenBank/DDBJ whole genome shotgun (WGS) entry which is preliminary data.</text>
</comment>
<evidence type="ECO:0000256" key="1">
    <source>
        <dbReference type="SAM" id="Phobius"/>
    </source>
</evidence>